<protein>
    <submittedName>
        <fullName evidence="1">Uncharacterized protein</fullName>
    </submittedName>
</protein>
<reference evidence="1" key="2">
    <citation type="journal article" date="2015" name="Data Brief">
        <title>Shoot transcriptome of the giant reed, Arundo donax.</title>
        <authorList>
            <person name="Barrero R.A."/>
            <person name="Guerrero F.D."/>
            <person name="Moolhuijzen P."/>
            <person name="Goolsby J.A."/>
            <person name="Tidwell J."/>
            <person name="Bellgard S.E."/>
            <person name="Bellgard M.I."/>
        </authorList>
    </citation>
    <scope>NUCLEOTIDE SEQUENCE</scope>
    <source>
        <tissue evidence="1">Shoot tissue taken approximately 20 cm above the soil surface</tissue>
    </source>
</reference>
<reference evidence="1" key="1">
    <citation type="submission" date="2014-09" db="EMBL/GenBank/DDBJ databases">
        <authorList>
            <person name="Magalhaes I.L.F."/>
            <person name="Oliveira U."/>
            <person name="Santos F.R."/>
            <person name="Vidigal T.H.D.A."/>
            <person name="Brescovit A.D."/>
            <person name="Santos A.J."/>
        </authorList>
    </citation>
    <scope>NUCLEOTIDE SEQUENCE</scope>
    <source>
        <tissue evidence="1">Shoot tissue taken approximately 20 cm above the soil surface</tissue>
    </source>
</reference>
<sequence>MCISYCQGWSTATTGECCIAISRGPICFWITMVCSRLRILVSLRSSTPTINSQ</sequence>
<proteinExistence type="predicted"/>
<organism evidence="1">
    <name type="scientific">Arundo donax</name>
    <name type="common">Giant reed</name>
    <name type="synonym">Donax arundinaceus</name>
    <dbReference type="NCBI Taxonomy" id="35708"/>
    <lineage>
        <taxon>Eukaryota</taxon>
        <taxon>Viridiplantae</taxon>
        <taxon>Streptophyta</taxon>
        <taxon>Embryophyta</taxon>
        <taxon>Tracheophyta</taxon>
        <taxon>Spermatophyta</taxon>
        <taxon>Magnoliopsida</taxon>
        <taxon>Liliopsida</taxon>
        <taxon>Poales</taxon>
        <taxon>Poaceae</taxon>
        <taxon>PACMAD clade</taxon>
        <taxon>Arundinoideae</taxon>
        <taxon>Arundineae</taxon>
        <taxon>Arundo</taxon>
    </lineage>
</organism>
<dbReference type="EMBL" id="GBRH01204202">
    <property type="protein sequence ID" value="JAD93693.1"/>
    <property type="molecule type" value="Transcribed_RNA"/>
</dbReference>
<name>A0A0A9E3U7_ARUDO</name>
<dbReference type="AlphaFoldDB" id="A0A0A9E3U7"/>
<evidence type="ECO:0000313" key="1">
    <source>
        <dbReference type="EMBL" id="JAD93693.1"/>
    </source>
</evidence>
<accession>A0A0A9E3U7</accession>